<evidence type="ECO:0000256" key="1">
    <source>
        <dbReference type="SAM" id="SignalP"/>
    </source>
</evidence>
<keyword evidence="3" id="KW-1185">Reference proteome</keyword>
<name>A0A7G9SK61_9SPHN</name>
<dbReference type="Proteomes" id="UP000515971">
    <property type="component" value="Chromosome"/>
</dbReference>
<reference evidence="2 3" key="1">
    <citation type="submission" date="2020-08" db="EMBL/GenBank/DDBJ databases">
        <title>Genome sequence of Sphingomonas lutea KCTC 23642T.</title>
        <authorList>
            <person name="Hyun D.-W."/>
            <person name="Bae J.-W."/>
        </authorList>
    </citation>
    <scope>NUCLEOTIDE SEQUENCE [LARGE SCALE GENOMIC DNA]</scope>
    <source>
        <strain evidence="2 3">KCTC 23642</strain>
    </source>
</reference>
<proteinExistence type="predicted"/>
<accession>A0A7G9SK61</accession>
<dbReference type="EMBL" id="CP060718">
    <property type="protein sequence ID" value="QNN68236.1"/>
    <property type="molecule type" value="Genomic_DNA"/>
</dbReference>
<dbReference type="KEGG" id="slut:H9L13_05005"/>
<dbReference type="AlphaFoldDB" id="A0A7G9SK61"/>
<protein>
    <recommendedName>
        <fullName evidence="4">UrcA family protein</fullName>
    </recommendedName>
</protein>
<feature type="signal peptide" evidence="1">
    <location>
        <begin position="1"/>
        <end position="21"/>
    </location>
</feature>
<organism evidence="2 3">
    <name type="scientific">Sphingomonas lutea</name>
    <dbReference type="NCBI Taxonomy" id="1045317"/>
    <lineage>
        <taxon>Bacteria</taxon>
        <taxon>Pseudomonadati</taxon>
        <taxon>Pseudomonadota</taxon>
        <taxon>Alphaproteobacteria</taxon>
        <taxon>Sphingomonadales</taxon>
        <taxon>Sphingomonadaceae</taxon>
        <taxon>Sphingomonas</taxon>
    </lineage>
</organism>
<sequence length="121" mass="12716">MTIVRAWCLASLLAVSSPASAQSIDAAIEVKEGAAATLRADMEVGLVTGLTGELQDETWYVAGACSNRPSVSVAFNIGLSASLEERTVGLSRSRLTADKVICITNTDNLSDEMLEVLGLEQ</sequence>
<evidence type="ECO:0000313" key="3">
    <source>
        <dbReference type="Proteomes" id="UP000515971"/>
    </source>
</evidence>
<keyword evidence="1" id="KW-0732">Signal</keyword>
<feature type="chain" id="PRO_5028920854" description="UrcA family protein" evidence="1">
    <location>
        <begin position="22"/>
        <end position="121"/>
    </location>
</feature>
<gene>
    <name evidence="2" type="ORF">H9L13_05005</name>
</gene>
<dbReference type="RefSeq" id="WP_187539565.1">
    <property type="nucleotide sequence ID" value="NZ_BAABJT010000001.1"/>
</dbReference>
<evidence type="ECO:0008006" key="4">
    <source>
        <dbReference type="Google" id="ProtNLM"/>
    </source>
</evidence>
<evidence type="ECO:0000313" key="2">
    <source>
        <dbReference type="EMBL" id="QNN68236.1"/>
    </source>
</evidence>